<keyword evidence="6 7" id="KW-0472">Membrane</keyword>
<dbReference type="GO" id="GO:0005886">
    <property type="term" value="C:plasma membrane"/>
    <property type="evidence" value="ECO:0007669"/>
    <property type="project" value="UniProtKB-SubCell"/>
</dbReference>
<keyword evidence="5 7" id="KW-1133">Transmembrane helix</keyword>
<feature type="transmembrane region" description="Helical" evidence="7">
    <location>
        <begin position="80"/>
        <end position="99"/>
    </location>
</feature>
<feature type="transmembrane region" description="Helical" evidence="7">
    <location>
        <begin position="12"/>
        <end position="33"/>
    </location>
</feature>
<dbReference type="Pfam" id="PF00528">
    <property type="entry name" value="BPD_transp_1"/>
    <property type="match status" value="1"/>
</dbReference>
<evidence type="ECO:0000313" key="10">
    <source>
        <dbReference type="Proteomes" id="UP000564644"/>
    </source>
</evidence>
<proteinExistence type="inferred from homology"/>
<dbReference type="PANTHER" id="PTHR43744:SF9">
    <property type="entry name" value="POLYGALACTURONAN_RHAMNOGALACTURONAN TRANSPORT SYSTEM PERMEASE PROTEIN YTCP"/>
    <property type="match status" value="1"/>
</dbReference>
<evidence type="ECO:0000256" key="7">
    <source>
        <dbReference type="RuleBase" id="RU363032"/>
    </source>
</evidence>
<protein>
    <submittedName>
        <fullName evidence="9">Carbohydrate ABC transporter permease</fullName>
    </submittedName>
</protein>
<evidence type="ECO:0000256" key="3">
    <source>
        <dbReference type="ARBA" id="ARBA00022475"/>
    </source>
</evidence>
<dbReference type="GO" id="GO:0055085">
    <property type="term" value="P:transmembrane transport"/>
    <property type="evidence" value="ECO:0007669"/>
    <property type="project" value="InterPro"/>
</dbReference>
<dbReference type="RefSeq" id="WP_185127827.1">
    <property type="nucleotide sequence ID" value="NZ_JACJVO010000005.1"/>
</dbReference>
<gene>
    <name evidence="9" type="ORF">H7C18_04545</name>
</gene>
<evidence type="ECO:0000256" key="5">
    <source>
        <dbReference type="ARBA" id="ARBA00022989"/>
    </source>
</evidence>
<keyword evidence="10" id="KW-1185">Reference proteome</keyword>
<dbReference type="PANTHER" id="PTHR43744">
    <property type="entry name" value="ABC TRANSPORTER PERMEASE PROTEIN MG189-RELATED-RELATED"/>
    <property type="match status" value="1"/>
</dbReference>
<dbReference type="InterPro" id="IPR035906">
    <property type="entry name" value="MetI-like_sf"/>
</dbReference>
<evidence type="ECO:0000313" key="9">
    <source>
        <dbReference type="EMBL" id="MBB6730160.1"/>
    </source>
</evidence>
<name>A0A7X0SHM9_9BACL</name>
<feature type="transmembrane region" description="Helical" evidence="7">
    <location>
        <begin position="264"/>
        <end position="283"/>
    </location>
</feature>
<keyword evidence="3" id="KW-1003">Cell membrane</keyword>
<comment type="caution">
    <text evidence="9">The sequence shown here is derived from an EMBL/GenBank/DDBJ whole genome shotgun (WGS) entry which is preliminary data.</text>
</comment>
<dbReference type="AlphaFoldDB" id="A0A7X0SHM9"/>
<dbReference type="SUPFAM" id="SSF161098">
    <property type="entry name" value="MetI-like"/>
    <property type="match status" value="1"/>
</dbReference>
<dbReference type="InterPro" id="IPR000515">
    <property type="entry name" value="MetI-like"/>
</dbReference>
<keyword evidence="4 7" id="KW-0812">Transmembrane</keyword>
<keyword evidence="2 7" id="KW-0813">Transport</keyword>
<reference evidence="9 10" key="1">
    <citation type="submission" date="2020-08" db="EMBL/GenBank/DDBJ databases">
        <title>Cohnella phylogeny.</title>
        <authorList>
            <person name="Dunlap C."/>
        </authorList>
    </citation>
    <scope>NUCLEOTIDE SEQUENCE [LARGE SCALE GENOMIC DNA]</scope>
    <source>
        <strain evidence="9 10">CBP 2801</strain>
    </source>
</reference>
<organism evidence="9 10">
    <name type="scientific">Cohnella zeiphila</name>
    <dbReference type="NCBI Taxonomy" id="2761120"/>
    <lineage>
        <taxon>Bacteria</taxon>
        <taxon>Bacillati</taxon>
        <taxon>Bacillota</taxon>
        <taxon>Bacilli</taxon>
        <taxon>Bacillales</taxon>
        <taxon>Paenibacillaceae</taxon>
        <taxon>Cohnella</taxon>
    </lineage>
</organism>
<feature type="domain" description="ABC transmembrane type-1" evidence="8">
    <location>
        <begin position="76"/>
        <end position="283"/>
    </location>
</feature>
<dbReference type="CDD" id="cd06261">
    <property type="entry name" value="TM_PBP2"/>
    <property type="match status" value="1"/>
</dbReference>
<evidence type="ECO:0000259" key="8">
    <source>
        <dbReference type="PROSITE" id="PS50928"/>
    </source>
</evidence>
<evidence type="ECO:0000256" key="4">
    <source>
        <dbReference type="ARBA" id="ARBA00022692"/>
    </source>
</evidence>
<accession>A0A7X0SHM9</accession>
<feature type="transmembrane region" description="Helical" evidence="7">
    <location>
        <begin position="111"/>
        <end position="130"/>
    </location>
</feature>
<evidence type="ECO:0000256" key="1">
    <source>
        <dbReference type="ARBA" id="ARBA00004651"/>
    </source>
</evidence>
<dbReference type="Proteomes" id="UP000564644">
    <property type="component" value="Unassembled WGS sequence"/>
</dbReference>
<comment type="subcellular location">
    <subcellularLocation>
        <location evidence="1 7">Cell membrane</location>
        <topology evidence="1 7">Multi-pass membrane protein</topology>
    </subcellularLocation>
</comment>
<dbReference type="EMBL" id="JACJVO010000005">
    <property type="protein sequence ID" value="MBB6730160.1"/>
    <property type="molecule type" value="Genomic_DNA"/>
</dbReference>
<dbReference type="PROSITE" id="PS50928">
    <property type="entry name" value="ABC_TM1"/>
    <property type="match status" value="1"/>
</dbReference>
<evidence type="ECO:0000256" key="2">
    <source>
        <dbReference type="ARBA" id="ARBA00022448"/>
    </source>
</evidence>
<feature type="transmembrane region" description="Helical" evidence="7">
    <location>
        <begin position="184"/>
        <end position="206"/>
    </location>
</feature>
<feature type="transmembrane region" description="Helical" evidence="7">
    <location>
        <begin position="142"/>
        <end position="163"/>
    </location>
</feature>
<evidence type="ECO:0000256" key="6">
    <source>
        <dbReference type="ARBA" id="ARBA00023136"/>
    </source>
</evidence>
<comment type="similarity">
    <text evidence="7">Belongs to the binding-protein-dependent transport system permease family.</text>
</comment>
<dbReference type="Gene3D" id="1.10.3720.10">
    <property type="entry name" value="MetI-like"/>
    <property type="match status" value="1"/>
</dbReference>
<sequence length="298" mass="33273">MPTTKRSSGDLLYLSVVYVCLAIVLIITFYPFWNILVLSVNSADDTVRGGIYLWPRVLSFASYREILGDSEILNGLKVTVLRTLIGTPLTVLVISLLAFALSKKELVGGRALSLFFIFTMYFGGGLIPYYMILKSVHLIDSFLVYILPNLMNVFFVIIVRTFMQELPIEVEESAKIDGANDLQIFARVILPICVPVLVTIGLFSAINQWNSWFDSYVFTYKSSLKTLQAVLVKILNQYQTDSFTSNAGRMADSAKRLSVSSDTIRMAATMVATLPIIAVYPFLQRYFVKGMTLGAVKS</sequence>